<dbReference type="AlphaFoldDB" id="A0A914ELI8"/>
<keyword evidence="1" id="KW-1185">Reference proteome</keyword>
<dbReference type="InterPro" id="IPR001888">
    <property type="entry name" value="Transposase_1"/>
</dbReference>
<evidence type="ECO:0000313" key="1">
    <source>
        <dbReference type="Proteomes" id="UP000887540"/>
    </source>
</evidence>
<dbReference type="PANTHER" id="PTHR46060">
    <property type="entry name" value="MARINER MOS1 TRANSPOSASE-LIKE PROTEIN"/>
    <property type="match status" value="1"/>
</dbReference>
<dbReference type="WBParaSite" id="ACRNAN_scaffold8581.g28227.t1">
    <property type="protein sequence ID" value="ACRNAN_scaffold8581.g28227.t1"/>
    <property type="gene ID" value="ACRNAN_scaffold8581.g28227"/>
</dbReference>
<dbReference type="InterPro" id="IPR052709">
    <property type="entry name" value="Transposase-MT_Hybrid"/>
</dbReference>
<proteinExistence type="predicted"/>
<dbReference type="InterPro" id="IPR036397">
    <property type="entry name" value="RNaseH_sf"/>
</dbReference>
<dbReference type="Proteomes" id="UP000887540">
    <property type="component" value="Unplaced"/>
</dbReference>
<dbReference type="Gene3D" id="3.30.420.10">
    <property type="entry name" value="Ribonuclease H-like superfamily/Ribonuclease H"/>
    <property type="match status" value="1"/>
</dbReference>
<protein>
    <submittedName>
        <fullName evidence="2">Transposase</fullName>
    </submittedName>
</protein>
<organism evidence="1 2">
    <name type="scientific">Acrobeloides nanus</name>
    <dbReference type="NCBI Taxonomy" id="290746"/>
    <lineage>
        <taxon>Eukaryota</taxon>
        <taxon>Metazoa</taxon>
        <taxon>Ecdysozoa</taxon>
        <taxon>Nematoda</taxon>
        <taxon>Chromadorea</taxon>
        <taxon>Rhabditida</taxon>
        <taxon>Tylenchina</taxon>
        <taxon>Cephalobomorpha</taxon>
        <taxon>Cephaloboidea</taxon>
        <taxon>Cephalobidae</taxon>
        <taxon>Acrobeloides</taxon>
    </lineage>
</organism>
<dbReference type="GO" id="GO:0003676">
    <property type="term" value="F:nucleic acid binding"/>
    <property type="evidence" value="ECO:0007669"/>
    <property type="project" value="InterPro"/>
</dbReference>
<sequence length="158" mass="18432">MGRAGETPSPEPKLDPHRKKLMLCVWWDLEGVIYWELLDSKTALTAAVYSQQLNRLAGAVRTKRPSKTKVIIQHDNARPHIAKLTKAKIQELGWEILPHSAYSPDLALPDYHLFRDLQSNLNELHFENDEEAKKWLRTYFDQKPRIFFDRGIRSLLTK</sequence>
<reference evidence="2" key="1">
    <citation type="submission" date="2022-11" db="UniProtKB">
        <authorList>
            <consortium name="WormBaseParasite"/>
        </authorList>
    </citation>
    <scope>IDENTIFICATION</scope>
</reference>
<dbReference type="Pfam" id="PF01359">
    <property type="entry name" value="Transposase_1"/>
    <property type="match status" value="1"/>
</dbReference>
<name>A0A914ELI8_9BILA</name>
<dbReference type="PANTHER" id="PTHR46060:SF1">
    <property type="entry name" value="MARINER MOS1 TRANSPOSASE-LIKE PROTEIN"/>
    <property type="match status" value="1"/>
</dbReference>
<accession>A0A914ELI8</accession>
<evidence type="ECO:0000313" key="2">
    <source>
        <dbReference type="WBParaSite" id="ACRNAN_scaffold8581.g28227.t1"/>
    </source>
</evidence>